<keyword evidence="3" id="KW-1185">Reference proteome</keyword>
<protein>
    <submittedName>
        <fullName evidence="2">MBL fold metallo-hydrolase</fullName>
    </submittedName>
</protein>
<comment type="caution">
    <text evidence="2">The sequence shown here is derived from an EMBL/GenBank/DDBJ whole genome shotgun (WGS) entry which is preliminary data.</text>
</comment>
<feature type="domain" description="Metallo-beta-lactamase" evidence="1">
    <location>
        <begin position="82"/>
        <end position="376"/>
    </location>
</feature>
<dbReference type="SUPFAM" id="SSF56281">
    <property type="entry name" value="Metallo-hydrolase/oxidoreductase"/>
    <property type="match status" value="1"/>
</dbReference>
<dbReference type="SMART" id="SM00849">
    <property type="entry name" value="Lactamase_B"/>
    <property type="match status" value="1"/>
</dbReference>
<proteinExistence type="predicted"/>
<evidence type="ECO:0000313" key="3">
    <source>
        <dbReference type="Proteomes" id="UP001254488"/>
    </source>
</evidence>
<accession>A0ABU2Y8Y5</accession>
<evidence type="ECO:0000313" key="2">
    <source>
        <dbReference type="EMBL" id="MDT0554626.1"/>
    </source>
</evidence>
<sequence>MATFIADDFVSVYRKNAQGKNKKSDILIFGDPVEIVEYNSQKRETKVKVLNRYFSPYEGYVKGKPKTMSKGTLKMSMVDVQQGDGMVLQTPEDKIIIIDGGHNKLFPRHFTARFKYKRSHKNNPIPVDAIIVTHGDADHFDGLNEFKKAEVHRTKRVAIQPKRILHNGLVKRPSSIDEEERLGKTAVHNSKLFITDLVNDPREVPKSQQNVKFKSWTKTIDHWETRAPIDFRRVNYGMDETQVFDFLHDEGIKIDLHGPFTEKVQENGQEVEALPFLHKHAPDPEAETHEADVSSHKYSASHTINGHSIAFRLSYGNVRINFTGDLNEESMQVLDKKLDDRLLKAEILKAPHHGSHEFDFKTLKKMEPIVSLISSGDDSEFWEYMHPRATLLNALGKVSREDQGIIFSTELAAFFKYKDVSFTQKDLNAFFKNHTKDTFTRAQLTKLFSSRNTDKELKKIDFYGFDRTNFGLIELRTDGERVVVFTHSGKPWVKEAYAFTVKMKNGKRVISFEDIKTR</sequence>
<reference evidence="2 3" key="1">
    <citation type="submission" date="2023-09" db="EMBL/GenBank/DDBJ databases">
        <authorList>
            <person name="Rey-Velasco X."/>
        </authorList>
    </citation>
    <scope>NUCLEOTIDE SEQUENCE [LARGE SCALE GENOMIC DNA]</scope>
    <source>
        <strain evidence="2 3">W242</strain>
    </source>
</reference>
<dbReference type="InterPro" id="IPR001279">
    <property type="entry name" value="Metallo-B-lactamas"/>
</dbReference>
<organism evidence="2 3">
    <name type="scientific">Patiriisocius hiemis</name>
    <dbReference type="NCBI Taxonomy" id="3075604"/>
    <lineage>
        <taxon>Bacteria</taxon>
        <taxon>Pseudomonadati</taxon>
        <taxon>Bacteroidota</taxon>
        <taxon>Flavobacteriia</taxon>
        <taxon>Flavobacteriales</taxon>
        <taxon>Flavobacteriaceae</taxon>
        <taxon>Patiriisocius</taxon>
    </lineage>
</organism>
<dbReference type="RefSeq" id="WP_311331587.1">
    <property type="nucleotide sequence ID" value="NZ_JAVRHZ010000001.1"/>
</dbReference>
<dbReference type="Proteomes" id="UP001254488">
    <property type="component" value="Unassembled WGS sequence"/>
</dbReference>
<dbReference type="Gene3D" id="3.60.15.10">
    <property type="entry name" value="Ribonuclease Z/Hydroxyacylglutathione hydrolase-like"/>
    <property type="match status" value="1"/>
</dbReference>
<dbReference type="PANTHER" id="PTHR30619:SF1">
    <property type="entry name" value="RECOMBINATION PROTEIN 2"/>
    <property type="match status" value="1"/>
</dbReference>
<dbReference type="Pfam" id="PF00753">
    <property type="entry name" value="Lactamase_B"/>
    <property type="match status" value="1"/>
</dbReference>
<dbReference type="InterPro" id="IPR036866">
    <property type="entry name" value="RibonucZ/Hydroxyglut_hydro"/>
</dbReference>
<gene>
    <name evidence="2" type="ORF">RM538_01320</name>
</gene>
<evidence type="ECO:0000259" key="1">
    <source>
        <dbReference type="SMART" id="SM00849"/>
    </source>
</evidence>
<dbReference type="InterPro" id="IPR052159">
    <property type="entry name" value="Competence_DNA_uptake"/>
</dbReference>
<dbReference type="EMBL" id="JAVRHZ010000001">
    <property type="protein sequence ID" value="MDT0554626.1"/>
    <property type="molecule type" value="Genomic_DNA"/>
</dbReference>
<name>A0ABU2Y8Y5_9FLAO</name>
<dbReference type="PANTHER" id="PTHR30619">
    <property type="entry name" value="DNA INTERNALIZATION/COMPETENCE PROTEIN COMEC/REC2"/>
    <property type="match status" value="1"/>
</dbReference>